<dbReference type="InterPro" id="IPR038287">
    <property type="entry name" value="Cse2_sf"/>
</dbReference>
<proteinExistence type="predicted"/>
<name>A0AAU9C1L2_9GAMM</name>
<dbReference type="AlphaFoldDB" id="A0AAU9C1L2"/>
<dbReference type="CDD" id="cd09731">
    <property type="entry name" value="Cse2_I-E"/>
    <property type="match status" value="1"/>
</dbReference>
<gene>
    <name evidence="1" type="ORF">MIT9_P2186</name>
</gene>
<dbReference type="NCBIfam" id="TIGR02548">
    <property type="entry name" value="casB_cse2"/>
    <property type="match status" value="1"/>
</dbReference>
<keyword evidence="2" id="KW-1185">Reference proteome</keyword>
<evidence type="ECO:0000313" key="2">
    <source>
        <dbReference type="Proteomes" id="UP001321825"/>
    </source>
</evidence>
<organism evidence="1 2">
    <name type="scientific">Methylomarinovum caldicuralii</name>
    <dbReference type="NCBI Taxonomy" id="438856"/>
    <lineage>
        <taxon>Bacteria</taxon>
        <taxon>Pseudomonadati</taxon>
        <taxon>Pseudomonadota</taxon>
        <taxon>Gammaproteobacteria</taxon>
        <taxon>Methylococcales</taxon>
        <taxon>Methylothermaceae</taxon>
        <taxon>Methylomarinovum</taxon>
    </lineage>
</organism>
<dbReference type="KEGG" id="mcau:MIT9_P2186"/>
<dbReference type="Pfam" id="PF09485">
    <property type="entry name" value="CRISPR_Cse2"/>
    <property type="match status" value="1"/>
</dbReference>
<dbReference type="Proteomes" id="UP001321825">
    <property type="component" value="Chromosome"/>
</dbReference>
<dbReference type="InterPro" id="IPR013382">
    <property type="entry name" value="CRISPR-assoc_prot_Cse2"/>
</dbReference>
<dbReference type="Gene3D" id="1.10.520.40">
    <property type="entry name" value="CRISPR-associated protein Cse2"/>
    <property type="match status" value="1"/>
</dbReference>
<dbReference type="EMBL" id="AP024714">
    <property type="protein sequence ID" value="BCX82600.1"/>
    <property type="molecule type" value="Genomic_DNA"/>
</dbReference>
<evidence type="ECO:0000313" key="1">
    <source>
        <dbReference type="EMBL" id="BCX82600.1"/>
    </source>
</evidence>
<protein>
    <submittedName>
        <fullName evidence="1">CRISPR system Cascade subunit CasB</fullName>
    </submittedName>
</protein>
<reference evidence="2" key="1">
    <citation type="journal article" date="2024" name="Int. J. Syst. Evol. Microbiol.">
        <title>Methylomarinovum tepidoasis sp. nov., a moderately thermophilic methanotroph of the family Methylothermaceae isolated from a deep-sea hydrothermal field.</title>
        <authorList>
            <person name="Hirayama H."/>
            <person name="Takaki Y."/>
            <person name="Abe M."/>
            <person name="Miyazaki M."/>
            <person name="Uematsu K."/>
            <person name="Matsui Y."/>
            <person name="Takai K."/>
        </authorList>
    </citation>
    <scope>NUCLEOTIDE SEQUENCE [LARGE SCALE GENOMIC DNA]</scope>
    <source>
        <strain evidence="2">IT-9</strain>
    </source>
</reference>
<accession>A0AAU9C1L2</accession>
<dbReference type="RefSeq" id="WP_317704995.1">
    <property type="nucleotide sequence ID" value="NZ_AP024714.1"/>
</dbReference>
<sequence>MQLEPTIEASLPGVIGHIAGVIGSDRFDTGERAALRRMAPGHPPPLAFYRFALRHLPEDWERNLEDWKTLVAGIALMAPHAHRPRQSLGRVLGESGYSEARLERLLASEGNTRRLLLLRAARFLGSKTLPCDWCDGARLLLTRDAEKRETVHRRIARDFYLALDH</sequence>